<evidence type="ECO:0000256" key="1">
    <source>
        <dbReference type="SAM" id="Phobius"/>
    </source>
</evidence>
<evidence type="ECO:0000313" key="3">
    <source>
        <dbReference type="Proteomes" id="UP000251993"/>
    </source>
</evidence>
<dbReference type="EMBL" id="CP030850">
    <property type="protein sequence ID" value="AXE20311.1"/>
    <property type="molecule type" value="Genomic_DNA"/>
</dbReference>
<dbReference type="RefSeq" id="WP_114069074.1">
    <property type="nucleotide sequence ID" value="NZ_CP030850.1"/>
</dbReference>
<dbReference type="Gene3D" id="2.160.20.120">
    <property type="match status" value="1"/>
</dbReference>
<dbReference type="OrthoDB" id="943698at2"/>
<dbReference type="AlphaFoldDB" id="A0A344TNU0"/>
<gene>
    <name evidence="2" type="ORF">DR864_22460</name>
</gene>
<organism evidence="2 3">
    <name type="scientific">Runella rosea</name>
    <dbReference type="NCBI Taxonomy" id="2259595"/>
    <lineage>
        <taxon>Bacteria</taxon>
        <taxon>Pseudomonadati</taxon>
        <taxon>Bacteroidota</taxon>
        <taxon>Cytophagia</taxon>
        <taxon>Cytophagales</taxon>
        <taxon>Spirosomataceae</taxon>
        <taxon>Runella</taxon>
    </lineage>
</organism>
<reference evidence="2 3" key="1">
    <citation type="submission" date="2018-07" db="EMBL/GenBank/DDBJ databases">
        <title>Genome sequencing of Runella.</title>
        <authorList>
            <person name="Baek M.-G."/>
            <person name="Yi H."/>
        </authorList>
    </citation>
    <scope>NUCLEOTIDE SEQUENCE [LARGE SCALE GENOMIC DNA]</scope>
    <source>
        <strain evidence="2 3">HYN0085</strain>
    </source>
</reference>
<accession>A0A344TNU0</accession>
<dbReference type="KEGG" id="run:DR864_22460"/>
<sequence length="223" mass="25069">MKLSTVLFIVFCAGTLLVQVLVNLGFKKGYEEHLLFVKNQVFPINDFPLENIKVVIAKGVRFTLYVTPNQQGFKQDVRPEGITFKAQGDTLFISSKDGKHYDRNHFETYFHGVPTLILLNANTNIIVNTEEELNTRIEKNSQLLIEQSSFRKINAEVRDKSTLSFKADATVDLLEVKLKDSASLSDHDANITKIIPIYISDKASLSLSGKALRTLHSLPPNAF</sequence>
<proteinExistence type="predicted"/>
<name>A0A344TNU0_9BACT</name>
<keyword evidence="1" id="KW-0812">Transmembrane</keyword>
<keyword evidence="1" id="KW-0472">Membrane</keyword>
<protein>
    <submittedName>
        <fullName evidence="2">Uncharacterized protein</fullName>
    </submittedName>
</protein>
<keyword evidence="1" id="KW-1133">Transmembrane helix</keyword>
<keyword evidence="3" id="KW-1185">Reference proteome</keyword>
<evidence type="ECO:0000313" key="2">
    <source>
        <dbReference type="EMBL" id="AXE20311.1"/>
    </source>
</evidence>
<dbReference type="Proteomes" id="UP000251993">
    <property type="component" value="Chromosome"/>
</dbReference>
<feature type="transmembrane region" description="Helical" evidence="1">
    <location>
        <begin position="6"/>
        <end position="26"/>
    </location>
</feature>